<organism evidence="2 3">
    <name type="scientific">Coccomyxa viridis</name>
    <dbReference type="NCBI Taxonomy" id="1274662"/>
    <lineage>
        <taxon>Eukaryota</taxon>
        <taxon>Viridiplantae</taxon>
        <taxon>Chlorophyta</taxon>
        <taxon>core chlorophytes</taxon>
        <taxon>Trebouxiophyceae</taxon>
        <taxon>Trebouxiophyceae incertae sedis</taxon>
        <taxon>Coccomyxaceae</taxon>
        <taxon>Coccomyxa</taxon>
    </lineage>
</organism>
<gene>
    <name evidence="2" type="primary">g7531</name>
    <name evidence="2" type="ORF">VP750_LOCUS6447</name>
</gene>
<dbReference type="InterPro" id="IPR041698">
    <property type="entry name" value="Methyltransf_25"/>
</dbReference>
<accession>A0ABP1G2Z3</accession>
<evidence type="ECO:0000313" key="2">
    <source>
        <dbReference type="EMBL" id="CAL5224788.1"/>
    </source>
</evidence>
<dbReference type="Proteomes" id="UP001497392">
    <property type="component" value="Unassembled WGS sequence"/>
</dbReference>
<reference evidence="2 3" key="1">
    <citation type="submission" date="2024-06" db="EMBL/GenBank/DDBJ databases">
        <authorList>
            <person name="Kraege A."/>
            <person name="Thomma B."/>
        </authorList>
    </citation>
    <scope>NUCLEOTIDE SEQUENCE [LARGE SCALE GENOMIC DNA]</scope>
</reference>
<protein>
    <submittedName>
        <fullName evidence="2">G7531 protein</fullName>
    </submittedName>
</protein>
<proteinExistence type="predicted"/>
<dbReference type="Pfam" id="PF13649">
    <property type="entry name" value="Methyltransf_25"/>
    <property type="match status" value="1"/>
</dbReference>
<dbReference type="SUPFAM" id="SSF53335">
    <property type="entry name" value="S-adenosyl-L-methionine-dependent methyltransferases"/>
    <property type="match status" value="1"/>
</dbReference>
<feature type="domain" description="Methyltransferase" evidence="1">
    <location>
        <begin position="54"/>
        <end position="155"/>
    </location>
</feature>
<name>A0ABP1G2Z3_9CHLO</name>
<dbReference type="PANTHER" id="PTHR43464">
    <property type="entry name" value="METHYLTRANSFERASE"/>
    <property type="match status" value="1"/>
</dbReference>
<evidence type="ECO:0000313" key="3">
    <source>
        <dbReference type="Proteomes" id="UP001497392"/>
    </source>
</evidence>
<comment type="caution">
    <text evidence="2">The sequence shown here is derived from an EMBL/GenBank/DDBJ whole genome shotgun (WGS) entry which is preliminary data.</text>
</comment>
<dbReference type="Gene3D" id="3.40.50.150">
    <property type="entry name" value="Vaccinia Virus protein VP39"/>
    <property type="match status" value="1"/>
</dbReference>
<dbReference type="InterPro" id="IPR029063">
    <property type="entry name" value="SAM-dependent_MTases_sf"/>
</dbReference>
<dbReference type="CDD" id="cd02440">
    <property type="entry name" value="AdoMet_MTases"/>
    <property type="match status" value="1"/>
</dbReference>
<dbReference type="PANTHER" id="PTHR43464:SF92">
    <property type="entry name" value="SLR1071 PROTEIN"/>
    <property type="match status" value="1"/>
</dbReference>
<evidence type="ECO:0000259" key="1">
    <source>
        <dbReference type="Pfam" id="PF13649"/>
    </source>
</evidence>
<sequence length="246" mass="27834">MTVQRINLNAEEIFQKQWLTYQTLLQEDYLEHRTLYEAVQSIILDRARKHPLRILDLGCGDSDYIARALEAVGGASVVESYTGVDLSEPALAISESNIHRALGSNDKATWHHSNFVTFSNSCQEDFDIVLMSFALHHLDEPSKGALLKQAQRVLSKRAGCFILVDLFRQPDESLPQYHERQQEEVTSMWTALSTEERSCMTDHMLKFDMPETHANMEALACAAGFTSVESVKEARNELSMVVLLKV</sequence>
<keyword evidence="3" id="KW-1185">Reference proteome</keyword>
<dbReference type="EMBL" id="CAXHTA020000011">
    <property type="protein sequence ID" value="CAL5224788.1"/>
    <property type="molecule type" value="Genomic_DNA"/>
</dbReference>